<dbReference type="Proteomes" id="UP001596957">
    <property type="component" value="Unassembled WGS sequence"/>
</dbReference>
<feature type="transmembrane region" description="Helical" evidence="1">
    <location>
        <begin position="101"/>
        <end position="121"/>
    </location>
</feature>
<organism evidence="2 3">
    <name type="scientific">Streptomyces lutosisoli</name>
    <dbReference type="NCBI Taxonomy" id="2665721"/>
    <lineage>
        <taxon>Bacteria</taxon>
        <taxon>Bacillati</taxon>
        <taxon>Actinomycetota</taxon>
        <taxon>Actinomycetes</taxon>
        <taxon>Kitasatosporales</taxon>
        <taxon>Streptomycetaceae</taxon>
        <taxon>Streptomyces</taxon>
    </lineage>
</organism>
<evidence type="ECO:0000313" key="2">
    <source>
        <dbReference type="EMBL" id="MFD0288874.1"/>
    </source>
</evidence>
<accession>A0ABW2VXF4</accession>
<comment type="caution">
    <text evidence="2">The sequence shown here is derived from an EMBL/GenBank/DDBJ whole genome shotgun (WGS) entry which is preliminary data.</text>
</comment>
<evidence type="ECO:0000256" key="1">
    <source>
        <dbReference type="SAM" id="Phobius"/>
    </source>
</evidence>
<sequence>MITALVSGFLVVHGLLHPGTWTAPVPSGKPPPFDPGHSWALTAAHVSAAPVRAASLALSWYTALLYVVAGVGVVAGSDWWAGTAIVAAASGLVLKTIWFHPWLTVGILLDMGVIVAVASSWPGPLY</sequence>
<feature type="transmembrane region" description="Helical" evidence="1">
    <location>
        <begin position="63"/>
        <end position="89"/>
    </location>
</feature>
<keyword evidence="1" id="KW-0472">Membrane</keyword>
<proteinExistence type="predicted"/>
<name>A0ABW2VXF4_9ACTN</name>
<protein>
    <recommendedName>
        <fullName evidence="4">Integral membrane protein</fullName>
    </recommendedName>
</protein>
<reference evidence="3" key="1">
    <citation type="journal article" date="2019" name="Int. J. Syst. Evol. Microbiol.">
        <title>The Global Catalogue of Microorganisms (GCM) 10K type strain sequencing project: providing services to taxonomists for standard genome sequencing and annotation.</title>
        <authorList>
            <consortium name="The Broad Institute Genomics Platform"/>
            <consortium name="The Broad Institute Genome Sequencing Center for Infectious Disease"/>
            <person name="Wu L."/>
            <person name="Ma J."/>
        </authorList>
    </citation>
    <scope>NUCLEOTIDE SEQUENCE [LARGE SCALE GENOMIC DNA]</scope>
    <source>
        <strain evidence="3">CGMCC 4.7198</strain>
    </source>
</reference>
<dbReference type="EMBL" id="JBHTEC010000008">
    <property type="protein sequence ID" value="MFD0288874.1"/>
    <property type="molecule type" value="Genomic_DNA"/>
</dbReference>
<keyword evidence="3" id="KW-1185">Reference proteome</keyword>
<gene>
    <name evidence="2" type="ORF">ACFQZP_46225</name>
</gene>
<evidence type="ECO:0000313" key="3">
    <source>
        <dbReference type="Proteomes" id="UP001596957"/>
    </source>
</evidence>
<evidence type="ECO:0008006" key="4">
    <source>
        <dbReference type="Google" id="ProtNLM"/>
    </source>
</evidence>
<dbReference type="RefSeq" id="WP_381250709.1">
    <property type="nucleotide sequence ID" value="NZ_JBHTBI010000005.1"/>
</dbReference>
<keyword evidence="1" id="KW-0812">Transmembrane</keyword>
<keyword evidence="1" id="KW-1133">Transmembrane helix</keyword>